<dbReference type="Gramene" id="ESR45445">
    <property type="protein sequence ID" value="ESR45445"/>
    <property type="gene ID" value="CICLE_v10002969mg"/>
</dbReference>
<gene>
    <name evidence="1" type="ORF">CICLE_v10002969mg</name>
</gene>
<dbReference type="EMBL" id="KI536799">
    <property type="protein sequence ID" value="ESR45445.1"/>
    <property type="molecule type" value="Genomic_DNA"/>
</dbReference>
<accession>V4T223</accession>
<dbReference type="AlphaFoldDB" id="V4T223"/>
<sequence length="91" mass="10595">MTMIFDILKFGVSSLNSSNISRLLKNNFLRLPLEILILLKIIQRCICMHSENESSEIKFESHSSVMKSWQKFSRFRFLQRASASILLNLNS</sequence>
<keyword evidence="2" id="KW-1185">Reference proteome</keyword>
<evidence type="ECO:0000313" key="1">
    <source>
        <dbReference type="EMBL" id="ESR45445.1"/>
    </source>
</evidence>
<organism evidence="1 2">
    <name type="scientific">Citrus clementina</name>
    <name type="common">Clementine</name>
    <name type="synonym">Citrus deliciosa x Citrus sinensis</name>
    <dbReference type="NCBI Taxonomy" id="85681"/>
    <lineage>
        <taxon>Eukaryota</taxon>
        <taxon>Viridiplantae</taxon>
        <taxon>Streptophyta</taxon>
        <taxon>Embryophyta</taxon>
        <taxon>Tracheophyta</taxon>
        <taxon>Spermatophyta</taxon>
        <taxon>Magnoliopsida</taxon>
        <taxon>eudicotyledons</taxon>
        <taxon>Gunneridae</taxon>
        <taxon>Pentapetalae</taxon>
        <taxon>rosids</taxon>
        <taxon>malvids</taxon>
        <taxon>Sapindales</taxon>
        <taxon>Rutaceae</taxon>
        <taxon>Aurantioideae</taxon>
        <taxon>Citrus</taxon>
    </lineage>
</organism>
<dbReference type="InParanoid" id="V4T223"/>
<protein>
    <submittedName>
        <fullName evidence="1">Uncharacterized protein</fullName>
    </submittedName>
</protein>
<proteinExistence type="predicted"/>
<evidence type="ECO:0000313" key="2">
    <source>
        <dbReference type="Proteomes" id="UP000030687"/>
    </source>
</evidence>
<dbReference type="Proteomes" id="UP000030687">
    <property type="component" value="Unassembled WGS sequence"/>
</dbReference>
<name>V4T223_CITCL</name>
<reference evidence="1 2" key="1">
    <citation type="submission" date="2013-10" db="EMBL/GenBank/DDBJ databases">
        <authorList>
            <consortium name="International Citrus Genome Consortium"/>
            <person name="Jenkins J."/>
            <person name="Schmutz J."/>
            <person name="Prochnik S."/>
            <person name="Rokhsar D."/>
            <person name="Gmitter F."/>
            <person name="Ollitrault P."/>
            <person name="Machado M."/>
            <person name="Talon M."/>
            <person name="Wincker P."/>
            <person name="Jaillon O."/>
            <person name="Morgante M."/>
        </authorList>
    </citation>
    <scope>NUCLEOTIDE SEQUENCE</scope>
    <source>
        <strain evidence="2">cv. Clemenules</strain>
    </source>
</reference>
<dbReference type="KEGG" id="cic:CICLE_v10002969mg"/>